<dbReference type="SUPFAM" id="SSF55271">
    <property type="entry name" value="DNA repair protein MutS, domain I"/>
    <property type="match status" value="1"/>
</dbReference>
<evidence type="ECO:0000313" key="11">
    <source>
        <dbReference type="EMBL" id="KAJ1209020.1"/>
    </source>
</evidence>
<dbReference type="Gene3D" id="3.40.1170.10">
    <property type="entry name" value="DNA repair protein MutS, domain I"/>
    <property type="match status" value="1"/>
</dbReference>
<evidence type="ECO:0000256" key="6">
    <source>
        <dbReference type="ARBA" id="ARBA00023125"/>
    </source>
</evidence>
<evidence type="ECO:0000256" key="8">
    <source>
        <dbReference type="ARBA" id="ARBA00073774"/>
    </source>
</evidence>
<evidence type="ECO:0000256" key="4">
    <source>
        <dbReference type="ARBA" id="ARBA00022763"/>
    </source>
</evidence>
<feature type="compositionally biased region" description="Gly residues" evidence="9">
    <location>
        <begin position="1"/>
        <end position="11"/>
    </location>
</feature>
<keyword evidence="5" id="KW-0067">ATP-binding</keyword>
<evidence type="ECO:0000256" key="5">
    <source>
        <dbReference type="ARBA" id="ARBA00022840"/>
    </source>
</evidence>
<dbReference type="GO" id="GO:0006298">
    <property type="term" value="P:mismatch repair"/>
    <property type="evidence" value="ECO:0007669"/>
    <property type="project" value="InterPro"/>
</dbReference>
<dbReference type="InterPro" id="IPR016151">
    <property type="entry name" value="DNA_mismatch_repair_MutS_N"/>
</dbReference>
<protein>
    <recommendedName>
        <fullName evidence="2 8">DNA mismatch repair protein MSH3</fullName>
    </recommendedName>
    <alternativeName>
        <fullName evidence="2 8">DNA mismatch repair protein MSH3</fullName>
    </alternativeName>
</protein>
<organism evidence="11 12">
    <name type="scientific">Pleurodeles waltl</name>
    <name type="common">Iberian ribbed newt</name>
    <dbReference type="NCBI Taxonomy" id="8319"/>
    <lineage>
        <taxon>Eukaryota</taxon>
        <taxon>Metazoa</taxon>
        <taxon>Chordata</taxon>
        <taxon>Craniata</taxon>
        <taxon>Vertebrata</taxon>
        <taxon>Euteleostomi</taxon>
        <taxon>Amphibia</taxon>
        <taxon>Batrachia</taxon>
        <taxon>Caudata</taxon>
        <taxon>Salamandroidea</taxon>
        <taxon>Salamandridae</taxon>
        <taxon>Pleurodelinae</taxon>
        <taxon>Pleurodeles</taxon>
    </lineage>
</organism>
<dbReference type="AlphaFoldDB" id="A0AAV7W812"/>
<dbReference type="GO" id="GO:0030983">
    <property type="term" value="F:mismatched DNA binding"/>
    <property type="evidence" value="ECO:0007669"/>
    <property type="project" value="InterPro"/>
</dbReference>
<reference evidence="11" key="1">
    <citation type="journal article" date="2022" name="bioRxiv">
        <title>Sequencing and chromosome-scale assembly of the giantPleurodeles waltlgenome.</title>
        <authorList>
            <person name="Brown T."/>
            <person name="Elewa A."/>
            <person name="Iarovenko S."/>
            <person name="Subramanian E."/>
            <person name="Araus A.J."/>
            <person name="Petzold A."/>
            <person name="Susuki M."/>
            <person name="Suzuki K.-i.T."/>
            <person name="Hayashi T."/>
            <person name="Toyoda A."/>
            <person name="Oliveira C."/>
            <person name="Osipova E."/>
            <person name="Leigh N.D."/>
            <person name="Simon A."/>
            <person name="Yun M.H."/>
        </authorList>
    </citation>
    <scope>NUCLEOTIDE SEQUENCE</scope>
    <source>
        <strain evidence="11">20211129_DDA</strain>
        <tissue evidence="11">Liver</tissue>
    </source>
</reference>
<dbReference type="InterPro" id="IPR007695">
    <property type="entry name" value="DNA_mismatch_repair_MutS-lik_N"/>
</dbReference>
<dbReference type="PANTHER" id="PTHR11361">
    <property type="entry name" value="DNA MISMATCH REPAIR PROTEIN MUTS FAMILY MEMBER"/>
    <property type="match status" value="1"/>
</dbReference>
<feature type="compositionally biased region" description="Basic and acidic residues" evidence="9">
    <location>
        <begin position="179"/>
        <end position="190"/>
    </location>
</feature>
<evidence type="ECO:0000259" key="10">
    <source>
        <dbReference type="Pfam" id="PF01624"/>
    </source>
</evidence>
<evidence type="ECO:0000256" key="1">
    <source>
        <dbReference type="ARBA" id="ARBA00007094"/>
    </source>
</evidence>
<feature type="compositionally biased region" description="Polar residues" evidence="9">
    <location>
        <begin position="287"/>
        <end position="303"/>
    </location>
</feature>
<comment type="similarity">
    <text evidence="1">Belongs to the DNA mismatch repair MutS family. MSH3 subfamily.</text>
</comment>
<name>A0AAV7W812_PLEWA</name>
<evidence type="ECO:0000256" key="9">
    <source>
        <dbReference type="SAM" id="MobiDB-lite"/>
    </source>
</evidence>
<dbReference type="Pfam" id="PF01624">
    <property type="entry name" value="MutS_I"/>
    <property type="match status" value="1"/>
</dbReference>
<accession>A0AAV7W812</accession>
<keyword evidence="12" id="KW-1185">Reference proteome</keyword>
<dbReference type="Proteomes" id="UP001066276">
    <property type="component" value="Chromosome 1_2"/>
</dbReference>
<proteinExistence type="inferred from homology"/>
<sequence>MRGVSGEGGWAGFEPGRGRSGQRALLQPSIAYHLRKPRAMRREGTNAARGSGRPARWGGFRAVPVPWAGSWTHGRPPARRGWLHFLPSGCCCSLQPEGLCGRGKGRGHGRRDTGGVYGAYGWRGWLCSAMPRRKQQGGGPAGQSVISKFFKPQERAGRCAPSTSQDCLGDKKKRICENDEPIKKRAKSDPDNGDTSINIGILRGHDVKDFQSNKMSPKTLSKLRAFCSAPEHTFGAEEEICRGKKVDCSDQHKDVGRVQSRKMSDYSESPHGQATQREVELGDDQCGSMQKVTENPKQSSEAKQTGRRSKSTYTPLELQYMEIKAKNKDAVLCVECGYKYRFFGEDAEIAAKELNIFCHLDHNFMTASIPTHRLFVHVRRLVAKGFKVGVVKQTETAALKAAGENKSALFTRQLTALYTKSTLIGEDILF</sequence>
<dbReference type="GO" id="GO:0005524">
    <property type="term" value="F:ATP binding"/>
    <property type="evidence" value="ECO:0007669"/>
    <property type="project" value="UniProtKB-KW"/>
</dbReference>
<evidence type="ECO:0000256" key="3">
    <source>
        <dbReference type="ARBA" id="ARBA00022741"/>
    </source>
</evidence>
<feature type="region of interest" description="Disordered" evidence="9">
    <location>
        <begin position="179"/>
        <end position="198"/>
    </location>
</feature>
<dbReference type="InterPro" id="IPR045076">
    <property type="entry name" value="MutS"/>
</dbReference>
<dbReference type="PANTHER" id="PTHR11361:SF122">
    <property type="entry name" value="DNA MISMATCH REPAIR PROTEIN MSH3"/>
    <property type="match status" value="1"/>
</dbReference>
<evidence type="ECO:0000256" key="2">
    <source>
        <dbReference type="ARBA" id="ARBA00022151"/>
    </source>
</evidence>
<dbReference type="GO" id="GO:0006312">
    <property type="term" value="P:mitotic recombination"/>
    <property type="evidence" value="ECO:0007669"/>
    <property type="project" value="TreeGrafter"/>
</dbReference>
<keyword evidence="7" id="KW-0234">DNA repair</keyword>
<dbReference type="GO" id="GO:0140664">
    <property type="term" value="F:ATP-dependent DNA damage sensor activity"/>
    <property type="evidence" value="ECO:0007669"/>
    <property type="project" value="InterPro"/>
</dbReference>
<dbReference type="FunFam" id="3.40.1170.10:FF:000004">
    <property type="entry name" value="DNA mismatch repair protein"/>
    <property type="match status" value="1"/>
</dbReference>
<evidence type="ECO:0000313" key="12">
    <source>
        <dbReference type="Proteomes" id="UP001066276"/>
    </source>
</evidence>
<comment type="caution">
    <text evidence="11">The sequence shown here is derived from an EMBL/GenBank/DDBJ whole genome shotgun (WGS) entry which is preliminary data.</text>
</comment>
<gene>
    <name evidence="11" type="ORF">NDU88_004399</name>
</gene>
<feature type="region of interest" description="Disordered" evidence="9">
    <location>
        <begin position="1"/>
        <end position="21"/>
    </location>
</feature>
<keyword evidence="6" id="KW-0238">DNA-binding</keyword>
<keyword evidence="4" id="KW-0227">DNA damage</keyword>
<dbReference type="GO" id="GO:0005634">
    <property type="term" value="C:nucleus"/>
    <property type="evidence" value="ECO:0007669"/>
    <property type="project" value="TreeGrafter"/>
</dbReference>
<feature type="compositionally biased region" description="Polar residues" evidence="9">
    <location>
        <begin position="266"/>
        <end position="276"/>
    </location>
</feature>
<feature type="domain" description="DNA mismatch repair protein MutS-like N-terminal" evidence="10">
    <location>
        <begin position="314"/>
        <end position="425"/>
    </location>
</feature>
<keyword evidence="3" id="KW-0547">Nucleotide-binding</keyword>
<feature type="region of interest" description="Disordered" evidence="9">
    <location>
        <begin position="256"/>
        <end position="310"/>
    </location>
</feature>
<dbReference type="EMBL" id="JANPWB010000002">
    <property type="protein sequence ID" value="KAJ1209020.1"/>
    <property type="molecule type" value="Genomic_DNA"/>
</dbReference>
<evidence type="ECO:0000256" key="7">
    <source>
        <dbReference type="ARBA" id="ARBA00023204"/>
    </source>
</evidence>